<evidence type="ECO:0000313" key="13">
    <source>
        <dbReference type="EMBL" id="KIA78599.1"/>
    </source>
</evidence>
<protein>
    <recommendedName>
        <fullName evidence="10">Endonuclease</fullName>
        <ecNumber evidence="10">3.1.30.-</ecNumber>
    </recommendedName>
</protein>
<evidence type="ECO:0000256" key="1">
    <source>
        <dbReference type="ARBA" id="ARBA00001946"/>
    </source>
</evidence>
<dbReference type="PANTHER" id="PTHR13966:SF5">
    <property type="entry name" value="ENDONUCLEASE G, MITOCHONDRIAL"/>
    <property type="match status" value="1"/>
</dbReference>
<dbReference type="InterPro" id="IPR044929">
    <property type="entry name" value="DNA/RNA_non-sp_Endonuclease_sf"/>
</dbReference>
<feature type="domain" description="ENPP1-3/EXOG-like endonuclease/phosphodiesterase" evidence="11">
    <location>
        <begin position="87"/>
        <end position="287"/>
    </location>
</feature>
<dbReference type="GO" id="GO:0004521">
    <property type="term" value="F:RNA endonuclease activity"/>
    <property type="evidence" value="ECO:0007669"/>
    <property type="project" value="TreeGrafter"/>
</dbReference>
<name>A0A0C1ER82_9BACT</name>
<organism evidence="13 14">
    <name type="scientific">Parachlamydia acanthamoebae</name>
    <dbReference type="NCBI Taxonomy" id="83552"/>
    <lineage>
        <taxon>Bacteria</taxon>
        <taxon>Pseudomonadati</taxon>
        <taxon>Chlamydiota</taxon>
        <taxon>Chlamydiia</taxon>
        <taxon>Parachlamydiales</taxon>
        <taxon>Parachlamydiaceae</taxon>
        <taxon>Parachlamydia</taxon>
    </lineage>
</organism>
<evidence type="ECO:0000256" key="10">
    <source>
        <dbReference type="RuleBase" id="RU366055"/>
    </source>
</evidence>
<evidence type="ECO:0000256" key="8">
    <source>
        <dbReference type="PIRSR" id="PIRSR640255-1"/>
    </source>
</evidence>
<dbReference type="InterPro" id="IPR040255">
    <property type="entry name" value="Non-specific_endonuclease"/>
</dbReference>
<evidence type="ECO:0000256" key="5">
    <source>
        <dbReference type="ARBA" id="ARBA00022759"/>
    </source>
</evidence>
<dbReference type="Pfam" id="PF01223">
    <property type="entry name" value="Endonuclease_NS"/>
    <property type="match status" value="1"/>
</dbReference>
<dbReference type="SUPFAM" id="SSF54060">
    <property type="entry name" value="His-Me finger endonucleases"/>
    <property type="match status" value="1"/>
</dbReference>
<reference evidence="13 14" key="1">
    <citation type="journal article" date="2014" name="Mol. Biol. Evol.">
        <title>Massive expansion of Ubiquitination-related gene families within the Chlamydiae.</title>
        <authorList>
            <person name="Domman D."/>
            <person name="Collingro A."/>
            <person name="Lagkouvardos I."/>
            <person name="Gehre L."/>
            <person name="Weinmaier T."/>
            <person name="Rattei T."/>
            <person name="Subtil A."/>
            <person name="Horn M."/>
        </authorList>
    </citation>
    <scope>NUCLEOTIDE SEQUENCE [LARGE SCALE GENOMIC DNA]</scope>
    <source>
        <strain evidence="13 14">OEW1</strain>
    </source>
</reference>
<dbReference type="EC" id="3.1.30.-" evidence="10"/>
<comment type="caution">
    <text evidence="13">The sequence shown here is derived from an EMBL/GenBank/DDBJ whole genome shotgun (WGS) entry which is preliminary data.</text>
</comment>
<feature type="binding site" evidence="9">
    <location>
        <position position="181"/>
    </location>
    <ligand>
        <name>Mg(2+)</name>
        <dbReference type="ChEBI" id="CHEBI:18420"/>
        <note>catalytic</note>
    </ligand>
</feature>
<comment type="similarity">
    <text evidence="2 10">Belongs to the DNA/RNA non-specific endonuclease family.</text>
</comment>
<keyword evidence="5 10" id="KW-0255">Endonuclease</keyword>
<evidence type="ECO:0000259" key="12">
    <source>
        <dbReference type="SMART" id="SM00892"/>
    </source>
</evidence>
<dbReference type="PROSITE" id="PS01070">
    <property type="entry name" value="NUCLEASE_NON_SPEC"/>
    <property type="match status" value="1"/>
</dbReference>
<dbReference type="CDD" id="cd00091">
    <property type="entry name" value="NUC"/>
    <property type="match status" value="1"/>
</dbReference>
<dbReference type="GO" id="GO:0003676">
    <property type="term" value="F:nucleic acid binding"/>
    <property type="evidence" value="ECO:0007669"/>
    <property type="project" value="InterPro"/>
</dbReference>
<evidence type="ECO:0000256" key="4">
    <source>
        <dbReference type="ARBA" id="ARBA00022723"/>
    </source>
</evidence>
<dbReference type="InterPro" id="IPR020821">
    <property type="entry name" value="ENPP1-3/EXOG-like_nuc-like"/>
</dbReference>
<dbReference type="InterPro" id="IPR044925">
    <property type="entry name" value="His-Me_finger_sf"/>
</dbReference>
<dbReference type="GO" id="GO:0000014">
    <property type="term" value="F:single-stranded DNA endodeoxyribonuclease activity"/>
    <property type="evidence" value="ECO:0007669"/>
    <property type="project" value="TreeGrafter"/>
</dbReference>
<evidence type="ECO:0000256" key="2">
    <source>
        <dbReference type="ARBA" id="ARBA00010052"/>
    </source>
</evidence>
<evidence type="ECO:0000256" key="6">
    <source>
        <dbReference type="ARBA" id="ARBA00022801"/>
    </source>
</evidence>
<keyword evidence="6 10" id="KW-0378">Hydrolase</keyword>
<dbReference type="Proteomes" id="UP000031307">
    <property type="component" value="Unassembled WGS sequence"/>
</dbReference>
<accession>A0A0C1ER82</accession>
<evidence type="ECO:0000313" key="14">
    <source>
        <dbReference type="Proteomes" id="UP000031307"/>
    </source>
</evidence>
<feature type="domain" description="DNA/RNA non-specific endonuclease/pyrophosphatase/phosphodiesterase" evidence="12">
    <location>
        <begin position="86"/>
        <end position="287"/>
    </location>
</feature>
<evidence type="ECO:0000256" key="9">
    <source>
        <dbReference type="PIRSR" id="PIRSR640255-2"/>
    </source>
</evidence>
<dbReference type="InterPro" id="IPR001604">
    <property type="entry name" value="Endo_G_ENPP1-like_dom"/>
</dbReference>
<dbReference type="Gene3D" id="3.40.570.10">
    <property type="entry name" value="Extracellular Endonuclease, subunit A"/>
    <property type="match status" value="1"/>
</dbReference>
<evidence type="ECO:0000256" key="3">
    <source>
        <dbReference type="ARBA" id="ARBA00022722"/>
    </source>
</evidence>
<gene>
    <name evidence="13" type="primary">endOG</name>
    <name evidence="13" type="ORF">DB43_DS00260</name>
</gene>
<feature type="active site" description="Proton acceptor" evidence="8">
    <location>
        <position position="150"/>
    </location>
</feature>
<keyword evidence="3 10" id="KW-0540">Nuclease</keyword>
<dbReference type="InterPro" id="IPR018524">
    <property type="entry name" value="DNA/RNA_endonuclease_AS"/>
</dbReference>
<dbReference type="EMBL" id="JSAM01000013">
    <property type="protein sequence ID" value="KIA78599.1"/>
    <property type="molecule type" value="Genomic_DNA"/>
</dbReference>
<dbReference type="PANTHER" id="PTHR13966">
    <property type="entry name" value="ENDONUCLEASE RELATED"/>
    <property type="match status" value="1"/>
</dbReference>
<evidence type="ECO:0000259" key="11">
    <source>
        <dbReference type="SMART" id="SM00477"/>
    </source>
</evidence>
<dbReference type="PATRIC" id="fig|83552.4.peg.199"/>
<evidence type="ECO:0000256" key="7">
    <source>
        <dbReference type="ARBA" id="ARBA00022842"/>
    </source>
</evidence>
<dbReference type="AlphaFoldDB" id="A0A0C1ER82"/>
<proteinExistence type="inferred from homology"/>
<keyword evidence="7" id="KW-0460">Magnesium</keyword>
<dbReference type="SMART" id="SM00477">
    <property type="entry name" value="NUC"/>
    <property type="match status" value="1"/>
</dbReference>
<sequence>MCEKVFVNKKLRARMKYSEKKTKLTMMRKYGTFFMVASVAFMLGFLTGIQFEDPQSSIANVSLEASMNNPKSFATVFSPRGAITIERPGYTLEYDGRTRNAQWVYECLTSECLKGKVSRDHFPFQEDPRIPKIFQNTLEDFKGSGFDRGHLAPAADHRVSVEAMRDTFYLSNMSPQVAQFNRGYWVKMEKYVRDLTKSCKSVHVLTGPLFLPQVEENGKKYVKYQVIGPNNVAVPTHFFKVIAKETSAGRMQTEAYVLPNQQIAKEIPLHQFKTTMQEVEKVSGVLFQ</sequence>
<dbReference type="GO" id="GO:0046872">
    <property type="term" value="F:metal ion binding"/>
    <property type="evidence" value="ECO:0007669"/>
    <property type="project" value="UniProtKB-KW"/>
</dbReference>
<keyword evidence="4 9" id="KW-0479">Metal-binding</keyword>
<dbReference type="SMART" id="SM00892">
    <property type="entry name" value="Endonuclease_NS"/>
    <property type="match status" value="1"/>
</dbReference>
<comment type="cofactor">
    <cofactor evidence="1 10">
        <name>Mg(2+)</name>
        <dbReference type="ChEBI" id="CHEBI:18420"/>
    </cofactor>
</comment>